<organism evidence="2 3">
    <name type="scientific">Cyclopterus lumpus</name>
    <name type="common">Lumpsucker</name>
    <dbReference type="NCBI Taxonomy" id="8103"/>
    <lineage>
        <taxon>Eukaryota</taxon>
        <taxon>Metazoa</taxon>
        <taxon>Chordata</taxon>
        <taxon>Craniata</taxon>
        <taxon>Vertebrata</taxon>
        <taxon>Euteleostomi</taxon>
        <taxon>Actinopterygii</taxon>
        <taxon>Neopterygii</taxon>
        <taxon>Teleostei</taxon>
        <taxon>Neoteleostei</taxon>
        <taxon>Acanthomorphata</taxon>
        <taxon>Eupercaria</taxon>
        <taxon>Perciformes</taxon>
        <taxon>Cottioidei</taxon>
        <taxon>Cottales</taxon>
        <taxon>Cyclopteridae</taxon>
        <taxon>Cyclopterus</taxon>
    </lineage>
</organism>
<dbReference type="AlphaFoldDB" id="A0A8C2ZC75"/>
<evidence type="ECO:0000313" key="3">
    <source>
        <dbReference type="Proteomes" id="UP000694565"/>
    </source>
</evidence>
<reference evidence="2" key="2">
    <citation type="submission" date="2025-09" db="UniProtKB">
        <authorList>
            <consortium name="Ensembl"/>
        </authorList>
    </citation>
    <scope>IDENTIFICATION</scope>
</reference>
<evidence type="ECO:0000313" key="2">
    <source>
        <dbReference type="Ensembl" id="ENSCLMP00005025180.1"/>
    </source>
</evidence>
<dbReference type="Ensembl" id="ENSCLMT00005026314.1">
    <property type="protein sequence ID" value="ENSCLMP00005025180.1"/>
    <property type="gene ID" value="ENSCLMG00005012357.1"/>
</dbReference>
<feature type="region of interest" description="Disordered" evidence="1">
    <location>
        <begin position="44"/>
        <end position="69"/>
    </location>
</feature>
<sequence>MGGWSRCAVLGAVPGAAPRRGRQLQHTDRNYYCCAVAREFRTLPSPDTTRSQGGRTEEGPVLPQKPIGWAYVGGKGSRGHLQVG</sequence>
<dbReference type="Proteomes" id="UP000694565">
    <property type="component" value="Unplaced"/>
</dbReference>
<feature type="compositionally biased region" description="Polar residues" evidence="1">
    <location>
        <begin position="45"/>
        <end position="54"/>
    </location>
</feature>
<name>A0A8C2ZC75_CYCLU</name>
<protein>
    <submittedName>
        <fullName evidence="2">Uncharacterized protein</fullName>
    </submittedName>
</protein>
<evidence type="ECO:0000256" key="1">
    <source>
        <dbReference type="SAM" id="MobiDB-lite"/>
    </source>
</evidence>
<accession>A0A8C2ZC75</accession>
<reference evidence="2" key="1">
    <citation type="submission" date="2025-08" db="UniProtKB">
        <authorList>
            <consortium name="Ensembl"/>
        </authorList>
    </citation>
    <scope>IDENTIFICATION</scope>
</reference>
<keyword evidence="3" id="KW-1185">Reference proteome</keyword>
<proteinExistence type="predicted"/>